<dbReference type="GO" id="GO:0006351">
    <property type="term" value="P:DNA-templated transcription"/>
    <property type="evidence" value="ECO:0007669"/>
    <property type="project" value="InterPro"/>
</dbReference>
<dbReference type="AlphaFoldDB" id="A0A9W5YNE9"/>
<sequence length="747" mass="83613">MTRWRPYQPPVPHSNERLQARNDQEANGTETGDRSEQNSTNPEPIQREEQSLDSTRIDPAQNRYWKSSSTIALVDGAFRLHNANVPEDPVTTAIPGGHGPEDSPLAMPHDEGNSLPPMQRTSLSTARRPQPGGLFLLAAELLSLLPPFEAAGLLVDTYFDRVHWFMLIFQQNEFRRQWPQLYQRQSGQGTNSLVNAAFLSTFLVVIAIGLQYAGPYRQKLLAEHGVLPDLRDRILSTVRARLLDVMSLGSLEAAHTCVLLGTYYLYHGAPRLAWPVCGCGLRIAQALHLHRRSQQAEPRQQIETRKRCWWAIYEIETFSAVVYGYPHSIWDADCDVEPLDPSAKSQVVQSPRSFDEPLRCETTLLSYKFFMSKLSVITKAALAELYHANNGTTDRERHPQSQSHLQQTIQTVAKFGLRLQKWQSEIPLELQWDHVADKVNYPTADEIDRDIGASGPRFENHIYQLQAMTLMLAYENARILIHRPLLSYKLLDRNGTDLSSESSNSADQSNPLLSSLESCRAAALKMCSIQASPILKLVSEMYAAAFVSIHTFTAGITLGILCSMDPLGPQSSMSKKGLQQVMEIQEELKIRSVAAEQGLVILQRLTKLVMQKELDVLLGTNKPTETSHSRSVAAPLEQTVVHTPQSLAKDDAAGNRDLGNNSPGLSPSDVQSRPEALRYICDPALTEVLHDFDEALLSYAPQPDSILGDNVDNQFVWPPTLDGFPVLDQTWMWDLDKDPFVNGEDQR</sequence>
<evidence type="ECO:0000256" key="4">
    <source>
        <dbReference type="SAM" id="MobiDB-lite"/>
    </source>
</evidence>
<keyword evidence="5" id="KW-0812">Transmembrane</keyword>
<evidence type="ECO:0000313" key="8">
    <source>
        <dbReference type="Proteomes" id="UP001143548"/>
    </source>
</evidence>
<dbReference type="InterPro" id="IPR050987">
    <property type="entry name" value="AtrR-like"/>
</dbReference>
<name>A0A9W5YNE9_9EURO</name>
<dbReference type="SMART" id="SM00906">
    <property type="entry name" value="Fungal_trans"/>
    <property type="match status" value="1"/>
</dbReference>
<accession>A0A9W5YNE9</accession>
<evidence type="ECO:0000259" key="6">
    <source>
        <dbReference type="SMART" id="SM00906"/>
    </source>
</evidence>
<keyword evidence="1" id="KW-0805">Transcription regulation</keyword>
<organism evidence="7 8">
    <name type="scientific">Aspergillus brasiliensis</name>
    <dbReference type="NCBI Taxonomy" id="319629"/>
    <lineage>
        <taxon>Eukaryota</taxon>
        <taxon>Fungi</taxon>
        <taxon>Dikarya</taxon>
        <taxon>Ascomycota</taxon>
        <taxon>Pezizomycotina</taxon>
        <taxon>Eurotiomycetes</taxon>
        <taxon>Eurotiomycetidae</taxon>
        <taxon>Eurotiales</taxon>
        <taxon>Aspergillaceae</taxon>
        <taxon>Aspergillus</taxon>
        <taxon>Aspergillus subgen. Circumdati</taxon>
    </lineage>
</organism>
<feature type="transmembrane region" description="Helical" evidence="5">
    <location>
        <begin position="193"/>
        <end position="213"/>
    </location>
</feature>
<feature type="compositionally biased region" description="Polar residues" evidence="4">
    <location>
        <begin position="621"/>
        <end position="630"/>
    </location>
</feature>
<keyword evidence="5" id="KW-1133">Transmembrane helix</keyword>
<dbReference type="InterPro" id="IPR007219">
    <property type="entry name" value="XnlR_reg_dom"/>
</dbReference>
<feature type="region of interest" description="Disordered" evidence="4">
    <location>
        <begin position="1"/>
        <end position="61"/>
    </location>
</feature>
<evidence type="ECO:0000256" key="3">
    <source>
        <dbReference type="ARBA" id="ARBA00023242"/>
    </source>
</evidence>
<dbReference type="PANTHER" id="PTHR46910">
    <property type="entry name" value="TRANSCRIPTION FACTOR PDR1"/>
    <property type="match status" value="1"/>
</dbReference>
<dbReference type="GO" id="GO:0008270">
    <property type="term" value="F:zinc ion binding"/>
    <property type="evidence" value="ECO:0007669"/>
    <property type="project" value="InterPro"/>
</dbReference>
<dbReference type="Proteomes" id="UP001143548">
    <property type="component" value="Unassembled WGS sequence"/>
</dbReference>
<keyword evidence="2" id="KW-0804">Transcription</keyword>
<evidence type="ECO:0000256" key="5">
    <source>
        <dbReference type="SAM" id="Phobius"/>
    </source>
</evidence>
<feature type="region of interest" description="Disordered" evidence="4">
    <location>
        <begin position="621"/>
        <end position="672"/>
    </location>
</feature>
<evidence type="ECO:0000256" key="1">
    <source>
        <dbReference type="ARBA" id="ARBA00023015"/>
    </source>
</evidence>
<evidence type="ECO:0000313" key="7">
    <source>
        <dbReference type="EMBL" id="GKZ19137.1"/>
    </source>
</evidence>
<gene>
    <name evidence="7" type="ORF">AbraCBS73388_003299</name>
</gene>
<feature type="compositionally biased region" description="Polar residues" evidence="4">
    <location>
        <begin position="658"/>
        <end position="671"/>
    </location>
</feature>
<dbReference type="PANTHER" id="PTHR46910:SF17">
    <property type="entry name" value="SCFA-RELATED"/>
    <property type="match status" value="1"/>
</dbReference>
<dbReference type="EMBL" id="BROQ01000017">
    <property type="protein sequence ID" value="GKZ19137.1"/>
    <property type="molecule type" value="Genomic_DNA"/>
</dbReference>
<feature type="domain" description="Xylanolytic transcriptional activator regulatory" evidence="6">
    <location>
        <begin position="273"/>
        <end position="345"/>
    </location>
</feature>
<dbReference type="GO" id="GO:0003700">
    <property type="term" value="F:DNA-binding transcription factor activity"/>
    <property type="evidence" value="ECO:0007669"/>
    <property type="project" value="InterPro"/>
</dbReference>
<keyword evidence="5" id="KW-0472">Membrane</keyword>
<evidence type="ECO:0000256" key="2">
    <source>
        <dbReference type="ARBA" id="ARBA00023163"/>
    </source>
</evidence>
<feature type="compositionally biased region" description="Basic and acidic residues" evidence="4">
    <location>
        <begin position="14"/>
        <end position="24"/>
    </location>
</feature>
<dbReference type="GO" id="GO:0003677">
    <property type="term" value="F:DNA binding"/>
    <property type="evidence" value="ECO:0007669"/>
    <property type="project" value="InterPro"/>
</dbReference>
<comment type="caution">
    <text evidence="7">The sequence shown here is derived from an EMBL/GenBank/DDBJ whole genome shotgun (WGS) entry which is preliminary data.</text>
</comment>
<dbReference type="Pfam" id="PF04082">
    <property type="entry name" value="Fungal_trans"/>
    <property type="match status" value="1"/>
</dbReference>
<keyword evidence="3" id="KW-0539">Nucleus</keyword>
<proteinExistence type="predicted"/>
<reference evidence="7" key="1">
    <citation type="submission" date="2022-07" db="EMBL/GenBank/DDBJ databases">
        <title>Taxonomy of Aspergillus series Nigri: significant species reduction supported by multi-species coalescent approaches.</title>
        <authorList>
            <person name="Bian C."/>
            <person name="Kusuya Y."/>
            <person name="Sklenar F."/>
            <person name="D'hooge E."/>
            <person name="Yaguchi T."/>
            <person name="Takahashi H."/>
            <person name="Hubka V."/>
        </authorList>
    </citation>
    <scope>NUCLEOTIDE SEQUENCE</scope>
    <source>
        <strain evidence="7">CBS 733.88</strain>
    </source>
</reference>
<protein>
    <recommendedName>
        <fullName evidence="6">Xylanolytic transcriptional activator regulatory domain-containing protein</fullName>
    </recommendedName>
</protein>
<dbReference type="CDD" id="cd12148">
    <property type="entry name" value="fungal_TF_MHR"/>
    <property type="match status" value="1"/>
</dbReference>